<evidence type="ECO:0000313" key="3">
    <source>
        <dbReference type="EMBL" id="KAF2428264.1"/>
    </source>
</evidence>
<evidence type="ECO:0000313" key="4">
    <source>
        <dbReference type="Proteomes" id="UP000800235"/>
    </source>
</evidence>
<dbReference type="InterPro" id="IPR036770">
    <property type="entry name" value="Ankyrin_rpt-contain_sf"/>
</dbReference>
<name>A0A9P4NN04_9PEZI</name>
<proteinExistence type="predicted"/>
<keyword evidence="2" id="KW-0040">ANK repeat</keyword>
<dbReference type="SMART" id="SM00248">
    <property type="entry name" value="ANK"/>
    <property type="match status" value="5"/>
</dbReference>
<organism evidence="3 4">
    <name type="scientific">Tothia fuscella</name>
    <dbReference type="NCBI Taxonomy" id="1048955"/>
    <lineage>
        <taxon>Eukaryota</taxon>
        <taxon>Fungi</taxon>
        <taxon>Dikarya</taxon>
        <taxon>Ascomycota</taxon>
        <taxon>Pezizomycotina</taxon>
        <taxon>Dothideomycetes</taxon>
        <taxon>Pleosporomycetidae</taxon>
        <taxon>Venturiales</taxon>
        <taxon>Cylindrosympodiaceae</taxon>
        <taxon>Tothia</taxon>
    </lineage>
</organism>
<dbReference type="InterPro" id="IPR002110">
    <property type="entry name" value="Ankyrin_rpt"/>
</dbReference>
<keyword evidence="4" id="KW-1185">Reference proteome</keyword>
<reference evidence="3" key="1">
    <citation type="journal article" date="2020" name="Stud. Mycol.">
        <title>101 Dothideomycetes genomes: a test case for predicting lifestyles and emergence of pathogens.</title>
        <authorList>
            <person name="Haridas S."/>
            <person name="Albert R."/>
            <person name="Binder M."/>
            <person name="Bloem J."/>
            <person name="Labutti K."/>
            <person name="Salamov A."/>
            <person name="Andreopoulos B."/>
            <person name="Baker S."/>
            <person name="Barry K."/>
            <person name="Bills G."/>
            <person name="Bluhm B."/>
            <person name="Cannon C."/>
            <person name="Castanera R."/>
            <person name="Culley D."/>
            <person name="Daum C."/>
            <person name="Ezra D."/>
            <person name="Gonzalez J."/>
            <person name="Henrissat B."/>
            <person name="Kuo A."/>
            <person name="Liang C."/>
            <person name="Lipzen A."/>
            <person name="Lutzoni F."/>
            <person name="Magnuson J."/>
            <person name="Mondo S."/>
            <person name="Nolan M."/>
            <person name="Ohm R."/>
            <person name="Pangilinan J."/>
            <person name="Park H.-J."/>
            <person name="Ramirez L."/>
            <person name="Alfaro M."/>
            <person name="Sun H."/>
            <person name="Tritt A."/>
            <person name="Yoshinaga Y."/>
            <person name="Zwiers L.-H."/>
            <person name="Turgeon B."/>
            <person name="Goodwin S."/>
            <person name="Spatafora J."/>
            <person name="Crous P."/>
            <person name="Grigoriev I."/>
        </authorList>
    </citation>
    <scope>NUCLEOTIDE SEQUENCE</scope>
    <source>
        <strain evidence="3">CBS 130266</strain>
    </source>
</reference>
<dbReference type="OrthoDB" id="426293at2759"/>
<sequence>MATIVKGGLLDTLGIRRLEKLGDVFKPNTSDCVRKLLQHKLRFGSKNDYFLTAIRESIAFYLANTSTGIAQSESSLENILLDAASIRRLQNEPWNLIKRCEPTKASIWKKHDSHSPSNHILAAMCYVGDEGLVRRYLVDHKVDLRINHAFGGPMQCAASQGHLHIVKLLMEAVEDVETLLPQRDMVNYARSHYVRYPPISGPLIEAAYAAAFGGHEVILCFLADLLYYSSSNHVGGSVCFRPELRRWAIIGGHQSVIETLFQPTSVIPWIRWKDLPKGVRNFNWRESSWDCGLFPHNLYILVRYGVVFGCEKAVRLALNHGYDIDQKYHYISAEPKQSALVWASAYGNNHIVEVLLEQGVGQQVEDMEDALVIASQRGFGVVVQLLIDHVLRNHTASACRLQEGSFLEAARSGHVHIIELLVELGMTAESVEQTRDSALSAALEKGFSGVTRVVEKLGS</sequence>
<protein>
    <submittedName>
        <fullName evidence="3">Ankyrin</fullName>
    </submittedName>
</protein>
<dbReference type="InterPro" id="IPR050889">
    <property type="entry name" value="Dendritic_Spine_Reg/Scaffold"/>
</dbReference>
<dbReference type="SUPFAM" id="SSF48403">
    <property type="entry name" value="Ankyrin repeat"/>
    <property type="match status" value="1"/>
</dbReference>
<dbReference type="Gene3D" id="1.25.40.20">
    <property type="entry name" value="Ankyrin repeat-containing domain"/>
    <property type="match status" value="2"/>
</dbReference>
<evidence type="ECO:0000256" key="1">
    <source>
        <dbReference type="ARBA" id="ARBA00022737"/>
    </source>
</evidence>
<keyword evidence="1" id="KW-0677">Repeat</keyword>
<evidence type="ECO:0000256" key="2">
    <source>
        <dbReference type="ARBA" id="ARBA00023043"/>
    </source>
</evidence>
<comment type="caution">
    <text evidence="3">The sequence shown here is derived from an EMBL/GenBank/DDBJ whole genome shotgun (WGS) entry which is preliminary data.</text>
</comment>
<accession>A0A9P4NN04</accession>
<dbReference type="Proteomes" id="UP000800235">
    <property type="component" value="Unassembled WGS sequence"/>
</dbReference>
<dbReference type="PANTHER" id="PTHR24166">
    <property type="entry name" value="ROLLING PEBBLES, ISOFORM B"/>
    <property type="match status" value="1"/>
</dbReference>
<gene>
    <name evidence="3" type="ORF">EJ08DRAFT_325271</name>
</gene>
<dbReference type="AlphaFoldDB" id="A0A9P4NN04"/>
<dbReference type="EMBL" id="MU007055">
    <property type="protein sequence ID" value="KAF2428264.1"/>
    <property type="molecule type" value="Genomic_DNA"/>
</dbReference>
<dbReference type="PANTHER" id="PTHR24166:SF47">
    <property type="entry name" value="M-PHASE PHOSPHOPROTEIN 8"/>
    <property type="match status" value="1"/>
</dbReference>